<dbReference type="STRING" id="1340429.A0A2G4SES0"/>
<evidence type="ECO:0000256" key="2">
    <source>
        <dbReference type="SAM" id="Phobius"/>
    </source>
</evidence>
<name>A0A2G4SES0_RHIZD</name>
<protein>
    <recommendedName>
        <fullName evidence="3">J domain-containing protein</fullName>
    </recommendedName>
</protein>
<keyword evidence="2" id="KW-1133">Transmembrane helix</keyword>
<reference evidence="4 5" key="1">
    <citation type="journal article" date="2016" name="Proc. Natl. Acad. Sci. U.S.A.">
        <title>Lipid metabolic changes in an early divergent fungus govern the establishment of a mutualistic symbiosis with endobacteria.</title>
        <authorList>
            <person name="Lastovetsky O.A."/>
            <person name="Gaspar M.L."/>
            <person name="Mondo S.J."/>
            <person name="LaButti K.M."/>
            <person name="Sandor L."/>
            <person name="Grigoriev I.V."/>
            <person name="Henry S.A."/>
            <person name="Pawlowska T.E."/>
        </authorList>
    </citation>
    <scope>NUCLEOTIDE SEQUENCE [LARGE SCALE GENOMIC DNA]</scope>
    <source>
        <strain evidence="4 5">ATCC 52813</strain>
    </source>
</reference>
<dbReference type="PROSITE" id="PS50076">
    <property type="entry name" value="DNAJ_2"/>
    <property type="match status" value="1"/>
</dbReference>
<organism evidence="4 5">
    <name type="scientific">Rhizopus microsporus ATCC 52813</name>
    <dbReference type="NCBI Taxonomy" id="1340429"/>
    <lineage>
        <taxon>Eukaryota</taxon>
        <taxon>Fungi</taxon>
        <taxon>Fungi incertae sedis</taxon>
        <taxon>Mucoromycota</taxon>
        <taxon>Mucoromycotina</taxon>
        <taxon>Mucoromycetes</taxon>
        <taxon>Mucorales</taxon>
        <taxon>Mucorineae</taxon>
        <taxon>Rhizopodaceae</taxon>
        <taxon>Rhizopus</taxon>
    </lineage>
</organism>
<dbReference type="RefSeq" id="XP_023460990.1">
    <property type="nucleotide sequence ID" value="XM_023614449.1"/>
</dbReference>
<evidence type="ECO:0000313" key="4">
    <source>
        <dbReference type="EMBL" id="PHZ07282.1"/>
    </source>
</evidence>
<dbReference type="Gene3D" id="1.10.287.110">
    <property type="entry name" value="DnaJ domain"/>
    <property type="match status" value="1"/>
</dbReference>
<dbReference type="InterPro" id="IPR051938">
    <property type="entry name" value="Apopto_cytoskel_mod"/>
</dbReference>
<dbReference type="PANTHER" id="PTHR44145">
    <property type="entry name" value="DNAJ HOMOLOG SUBFAMILY A MEMBER 3, MITOCHONDRIAL"/>
    <property type="match status" value="1"/>
</dbReference>
<evidence type="ECO:0000313" key="5">
    <source>
        <dbReference type="Proteomes" id="UP000242254"/>
    </source>
</evidence>
<dbReference type="PANTHER" id="PTHR44145:SF3">
    <property type="entry name" value="DNAJ HOMOLOG SUBFAMILY A MEMBER 3, MITOCHONDRIAL"/>
    <property type="match status" value="1"/>
</dbReference>
<proteinExistence type="predicted"/>
<feature type="domain" description="J" evidence="3">
    <location>
        <begin position="7"/>
        <end position="73"/>
    </location>
</feature>
<keyword evidence="1" id="KW-0143">Chaperone</keyword>
<keyword evidence="2" id="KW-0472">Membrane</keyword>
<keyword evidence="5" id="KW-1185">Reference proteome</keyword>
<dbReference type="InterPro" id="IPR001623">
    <property type="entry name" value="DnaJ_domain"/>
</dbReference>
<dbReference type="CDD" id="cd06257">
    <property type="entry name" value="DnaJ"/>
    <property type="match status" value="1"/>
</dbReference>
<dbReference type="SUPFAM" id="SSF46565">
    <property type="entry name" value="Chaperone J-domain"/>
    <property type="match status" value="1"/>
</dbReference>
<accession>A0A2G4SES0</accession>
<dbReference type="EMBL" id="KZ303881">
    <property type="protein sequence ID" value="PHZ07282.1"/>
    <property type="molecule type" value="Genomic_DNA"/>
</dbReference>
<dbReference type="InterPro" id="IPR036869">
    <property type="entry name" value="J_dom_sf"/>
</dbReference>
<keyword evidence="2" id="KW-0812">Transmembrane</keyword>
<evidence type="ECO:0000256" key="1">
    <source>
        <dbReference type="ARBA" id="ARBA00023186"/>
    </source>
</evidence>
<dbReference type="PRINTS" id="PR00625">
    <property type="entry name" value="JDOMAIN"/>
</dbReference>
<dbReference type="SMART" id="SM00271">
    <property type="entry name" value="DnaJ"/>
    <property type="match status" value="1"/>
</dbReference>
<dbReference type="Proteomes" id="UP000242254">
    <property type="component" value="Unassembled WGS sequence"/>
</dbReference>
<feature type="transmembrane region" description="Helical" evidence="2">
    <location>
        <begin position="94"/>
        <end position="113"/>
    </location>
</feature>
<sequence>MFSHNKDSFEILNISRNASNAEIKKKYKELAKVYHPDNTITGDIQKFQEIVKAYELLMKPKAQPIQYYYAQDPIYYQGKWSSHTNTRFVKNTTFMSLLAGCVLVISTVHFFYFQSSHANLRYAADQHHLRSTIDLKRARTEAKLFGNENGIKRVLNHRLNEFRKQE</sequence>
<dbReference type="GeneID" id="35445438"/>
<dbReference type="AlphaFoldDB" id="A0A2G4SES0"/>
<dbReference type="Pfam" id="PF00226">
    <property type="entry name" value="DnaJ"/>
    <property type="match status" value="1"/>
</dbReference>
<evidence type="ECO:0000259" key="3">
    <source>
        <dbReference type="PROSITE" id="PS50076"/>
    </source>
</evidence>
<gene>
    <name evidence="4" type="ORF">RHIMIDRAFT_304561</name>
</gene>